<dbReference type="InterPro" id="IPR018060">
    <property type="entry name" value="HTH_AraC"/>
</dbReference>
<dbReference type="CDD" id="cd00075">
    <property type="entry name" value="HATPase"/>
    <property type="match status" value="1"/>
</dbReference>
<keyword evidence="4" id="KW-0808">Transferase</keyword>
<keyword evidence="8" id="KW-0902">Two-component regulatory system</keyword>
<dbReference type="SMART" id="SM00387">
    <property type="entry name" value="HATPase_c"/>
    <property type="match status" value="1"/>
</dbReference>
<dbReference type="InterPro" id="IPR011006">
    <property type="entry name" value="CheY-like_superfamily"/>
</dbReference>
<evidence type="ECO:0000256" key="4">
    <source>
        <dbReference type="ARBA" id="ARBA00022679"/>
    </source>
</evidence>
<proteinExistence type="predicted"/>
<dbReference type="Pfam" id="PF12833">
    <property type="entry name" value="HTH_18"/>
    <property type="match status" value="1"/>
</dbReference>
<dbReference type="GO" id="GO:0000155">
    <property type="term" value="F:phosphorelay sensor kinase activity"/>
    <property type="evidence" value="ECO:0007669"/>
    <property type="project" value="InterPro"/>
</dbReference>
<dbReference type="Pfam" id="PF02518">
    <property type="entry name" value="HATPase_c"/>
    <property type="match status" value="1"/>
</dbReference>
<feature type="domain" description="Response regulatory" evidence="14">
    <location>
        <begin position="1140"/>
        <end position="1255"/>
    </location>
</feature>
<evidence type="ECO:0000313" key="15">
    <source>
        <dbReference type="EMBL" id="TXE07023.1"/>
    </source>
</evidence>
<dbReference type="Pfam" id="PF07494">
    <property type="entry name" value="Reg_prop"/>
    <property type="match status" value="8"/>
</dbReference>
<dbReference type="Gene3D" id="1.10.10.60">
    <property type="entry name" value="Homeodomain-like"/>
    <property type="match status" value="2"/>
</dbReference>
<dbReference type="PROSITE" id="PS50109">
    <property type="entry name" value="HIS_KIN"/>
    <property type="match status" value="1"/>
</dbReference>
<dbReference type="InterPro" id="IPR005467">
    <property type="entry name" value="His_kinase_dom"/>
</dbReference>
<dbReference type="SUPFAM" id="SSF46689">
    <property type="entry name" value="Homeodomain-like"/>
    <property type="match status" value="1"/>
</dbReference>
<dbReference type="InterPro" id="IPR003594">
    <property type="entry name" value="HATPase_dom"/>
</dbReference>
<feature type="domain" description="HTH araC/xylS-type" evidence="12">
    <location>
        <begin position="1287"/>
        <end position="1386"/>
    </location>
</feature>
<dbReference type="Gene3D" id="3.40.50.2300">
    <property type="match status" value="1"/>
</dbReference>
<dbReference type="InterPro" id="IPR013783">
    <property type="entry name" value="Ig-like_fold"/>
</dbReference>
<dbReference type="SUPFAM" id="SSF63829">
    <property type="entry name" value="Calcium-dependent phosphotriesterase"/>
    <property type="match status" value="3"/>
</dbReference>
<accession>A0A5C7AHU6</accession>
<evidence type="ECO:0000259" key="14">
    <source>
        <dbReference type="PROSITE" id="PS50110"/>
    </source>
</evidence>
<dbReference type="FunFam" id="2.60.40.10:FF:000791">
    <property type="entry name" value="Two-component system sensor histidine kinase/response regulator"/>
    <property type="match status" value="1"/>
</dbReference>
<evidence type="ECO:0000256" key="7">
    <source>
        <dbReference type="ARBA" id="ARBA00022840"/>
    </source>
</evidence>
<dbReference type="CDD" id="cd00082">
    <property type="entry name" value="HisKA"/>
    <property type="match status" value="1"/>
</dbReference>
<dbReference type="InterPro" id="IPR011110">
    <property type="entry name" value="Reg_prop"/>
</dbReference>
<keyword evidence="9" id="KW-0805">Transcription regulation</keyword>
<evidence type="ECO:0000259" key="12">
    <source>
        <dbReference type="PROSITE" id="PS01124"/>
    </source>
</evidence>
<evidence type="ECO:0000256" key="5">
    <source>
        <dbReference type="ARBA" id="ARBA00022741"/>
    </source>
</evidence>
<dbReference type="Gene3D" id="2.130.10.10">
    <property type="entry name" value="YVTN repeat-like/Quinoprotein amine dehydrogenase"/>
    <property type="match status" value="3"/>
</dbReference>
<gene>
    <name evidence="15" type="ORF">FUA26_12415</name>
</gene>
<organism evidence="15 16">
    <name type="scientific">Seonamhaeicola algicola</name>
    <dbReference type="NCBI Taxonomy" id="1719036"/>
    <lineage>
        <taxon>Bacteria</taxon>
        <taxon>Pseudomonadati</taxon>
        <taxon>Bacteroidota</taxon>
        <taxon>Flavobacteriia</taxon>
        <taxon>Flavobacteriales</taxon>
        <taxon>Flavobacteriaceae</taxon>
    </lineage>
</organism>
<dbReference type="GO" id="GO:0005524">
    <property type="term" value="F:ATP binding"/>
    <property type="evidence" value="ECO:0007669"/>
    <property type="project" value="UniProtKB-KW"/>
</dbReference>
<dbReference type="SMART" id="SM00388">
    <property type="entry name" value="HisKA"/>
    <property type="match status" value="1"/>
</dbReference>
<protein>
    <recommendedName>
        <fullName evidence="2">histidine kinase</fullName>
        <ecNumber evidence="2">2.7.13.3</ecNumber>
    </recommendedName>
</protein>
<dbReference type="PROSITE" id="PS01124">
    <property type="entry name" value="HTH_ARAC_FAMILY_2"/>
    <property type="match status" value="1"/>
</dbReference>
<dbReference type="Pfam" id="PF00072">
    <property type="entry name" value="Response_reg"/>
    <property type="match status" value="1"/>
</dbReference>
<dbReference type="InterPro" id="IPR015943">
    <property type="entry name" value="WD40/YVTN_repeat-like_dom_sf"/>
</dbReference>
<feature type="modified residue" description="4-aspartylphosphate" evidence="11">
    <location>
        <position position="1188"/>
    </location>
</feature>
<dbReference type="SUPFAM" id="SSF55874">
    <property type="entry name" value="ATPase domain of HSP90 chaperone/DNA topoisomerase II/histidine kinase"/>
    <property type="match status" value="1"/>
</dbReference>
<feature type="domain" description="Histidine kinase" evidence="13">
    <location>
        <begin position="869"/>
        <end position="1089"/>
    </location>
</feature>
<dbReference type="SMART" id="SM00448">
    <property type="entry name" value="REC"/>
    <property type="match status" value="1"/>
</dbReference>
<dbReference type="Gene3D" id="2.60.40.10">
    <property type="entry name" value="Immunoglobulins"/>
    <property type="match status" value="1"/>
</dbReference>
<dbReference type="SUPFAM" id="SSF52172">
    <property type="entry name" value="CheY-like"/>
    <property type="match status" value="1"/>
</dbReference>
<dbReference type="Proteomes" id="UP000321790">
    <property type="component" value="Unassembled WGS sequence"/>
</dbReference>
<reference evidence="16" key="1">
    <citation type="submission" date="2019-08" db="EMBL/GenBank/DDBJ databases">
        <title>Seonamhaeicola sediminis sp. nov., isolated from marine sediment.</title>
        <authorList>
            <person name="Cao W.R."/>
        </authorList>
    </citation>
    <scope>NUCLEOTIDE SEQUENCE [LARGE SCALE GENOMIC DNA]</scope>
    <source>
        <strain evidence="16">Gy8</strain>
    </source>
</reference>
<name>A0A5C7AHU6_9FLAO</name>
<dbReference type="InterPro" id="IPR011123">
    <property type="entry name" value="Y_Y_Y"/>
</dbReference>
<evidence type="ECO:0000313" key="16">
    <source>
        <dbReference type="Proteomes" id="UP000321790"/>
    </source>
</evidence>
<keyword evidence="7" id="KW-0067">ATP-binding</keyword>
<dbReference type="GO" id="GO:0003700">
    <property type="term" value="F:DNA-binding transcription factor activity"/>
    <property type="evidence" value="ECO:0007669"/>
    <property type="project" value="InterPro"/>
</dbReference>
<dbReference type="Pfam" id="PF07495">
    <property type="entry name" value="Y_Y_Y"/>
    <property type="match status" value="1"/>
</dbReference>
<dbReference type="GO" id="GO:0043565">
    <property type="term" value="F:sequence-specific DNA binding"/>
    <property type="evidence" value="ECO:0007669"/>
    <property type="project" value="InterPro"/>
</dbReference>
<dbReference type="InterPro" id="IPR036097">
    <property type="entry name" value="HisK_dim/P_sf"/>
</dbReference>
<evidence type="ECO:0000259" key="13">
    <source>
        <dbReference type="PROSITE" id="PS50109"/>
    </source>
</evidence>
<dbReference type="FunFam" id="3.30.565.10:FF:000037">
    <property type="entry name" value="Hybrid sensor histidine kinase/response regulator"/>
    <property type="match status" value="1"/>
</dbReference>
<dbReference type="EC" id="2.7.13.3" evidence="2"/>
<evidence type="ECO:0000256" key="2">
    <source>
        <dbReference type="ARBA" id="ARBA00012438"/>
    </source>
</evidence>
<comment type="catalytic activity">
    <reaction evidence="1">
        <text>ATP + protein L-histidine = ADP + protein N-phospho-L-histidine.</text>
        <dbReference type="EC" id="2.7.13.3"/>
    </reaction>
</comment>
<evidence type="ECO:0000256" key="3">
    <source>
        <dbReference type="ARBA" id="ARBA00022553"/>
    </source>
</evidence>
<dbReference type="EMBL" id="VOSC01000030">
    <property type="protein sequence ID" value="TXE07023.1"/>
    <property type="molecule type" value="Genomic_DNA"/>
</dbReference>
<dbReference type="Gene3D" id="3.30.565.10">
    <property type="entry name" value="Histidine kinase-like ATPase, C-terminal domain"/>
    <property type="match status" value="1"/>
</dbReference>
<evidence type="ECO:0000256" key="11">
    <source>
        <dbReference type="PROSITE-ProRule" id="PRU00169"/>
    </source>
</evidence>
<dbReference type="InterPro" id="IPR009057">
    <property type="entry name" value="Homeodomain-like_sf"/>
</dbReference>
<dbReference type="InterPro" id="IPR001789">
    <property type="entry name" value="Sig_transdc_resp-reg_receiver"/>
</dbReference>
<dbReference type="PRINTS" id="PR00344">
    <property type="entry name" value="BCTRLSENSOR"/>
</dbReference>
<dbReference type="PROSITE" id="PS50110">
    <property type="entry name" value="RESPONSE_REGULATORY"/>
    <property type="match status" value="1"/>
</dbReference>
<keyword evidence="10" id="KW-0804">Transcription</keyword>
<evidence type="ECO:0000256" key="1">
    <source>
        <dbReference type="ARBA" id="ARBA00000085"/>
    </source>
</evidence>
<sequence>MLKEKLVALVYLFVLFIGVNKLNAQNSIYFNHITTNDGLSQNDVNSIYQDKEGFMWFATHDGLNKYDGYNFTVYTPDRNNPNSINSNLTYTITGDNKGNLWVGTTGNGLNYFDKALNKFFHFTHDDKNPKSITNNHISSIFKDSKNRLWIGTPTGLNLLDLNKPIDNENARFKNIEIKEVYQIFEDSKGQIWAASIQGLSKVLIDHENNFELKVVNSEIGLNTNTSVRSICEDNFGRLIIGSSWGMYILDLNLPNSNVVYVKSNPINCLLADGNNIWAGTNNGLNYFINNNQTEIPTLQKTFTYDPRNQYSLSKNIIKSLYKDKTGIIWVGTNGGGINKYDPDRKQFHHIKKTLDPKSLSYDKIRSMYEDSNGNLWIGTEGGGLNMLPKNNVSNLYTGYQNFNIIKKPFAIAEINYLNKKHLLIGGEDFPSLLFLDISNPSKKIKDPDFKSTTEVKNSVFSIIEDRYKNIWIGTYRGGIHRWAYYKNTNTYKKDNLRHNKNNPYSLSNNIIRNIFEDTKGNLWFATGNGLCKLTPEQALKKDPKFEVFKNIPGDDTSLSHNYILSIYESKSGDLWFGTFGGGLNKLIPGNKNKAPTFKAYSVSEGLPSNVIKGILEDNEGNLWISTNQGLSKFNPKEETFKNYDVNDGLQSNEFQELACVKRANGQLLFGGVNGFNAFYPENITNNTIEANTIITNFSISNKQINIGEKVNGRILFNKDINNIDAIELKHYENSFSIEFAALHYAAPRKNKFAYMLEGFDTDWVYTNSKKRFATYTNLASGNYTLKVKASNNDGVWDTNPTQLKISILPPFWQSNLAYFLYSALIIGILLMYRRFTIIKTTKKHQLELEYIEKEKNEELNRVKLEFFTNISHEFRTPLTLIKGPLKYLQKHGHEIDQKTVQEQYGLMQKNTEYLLRLVNQLLDFRKVNQGKMRLVLRKSNIVHFVREITEPFQFLAKKQDIDFTLIANEEPIMSWFDHEALEKIMSNLLSNAFKFTPQHGAIKINIFIDDQKHVVIKVTDSGSGIDEEKIKNIFERFYTDNKDGKKKQRGVGIGLSFTKSLVDLHQGTIDIQSEPNIETVFTVKLPMERKAYEDLPEITLKDKEDVDFYVRSSEAETAAISINDELIDQNLSLNKSTLPILLVVDDNADIRKFIKQALSKNYTIYEADNGAMGVELANKLMPSVILTDIVMPEMDGFGLCKNIKTKKETSHIPVIMLTAKLSQETEIEGRKIGADGYIRKPFDIELLELKISNIIKHREDLRKRFNRDISLKPKEVTVTSMDEQFLQKAISIVEDNMMNTDFNVEMLVKEMGYSRSNLYSKFKEITGLSSSEFIRNIKLKRAVQLFEQSDYSVKEIMYMTGFNTASYFAKCFKKQFGVIPSEYVSQNQKKAENTKKEDK</sequence>
<evidence type="ECO:0000256" key="6">
    <source>
        <dbReference type="ARBA" id="ARBA00022777"/>
    </source>
</evidence>
<dbReference type="FunFam" id="1.10.10.60:FF:000284">
    <property type="entry name" value="Two-component system sensor histidine kinase/response regulator"/>
    <property type="match status" value="1"/>
</dbReference>
<evidence type="ECO:0000256" key="8">
    <source>
        <dbReference type="ARBA" id="ARBA00023012"/>
    </source>
</evidence>
<dbReference type="SUPFAM" id="SSF47384">
    <property type="entry name" value="Homodimeric domain of signal transducing histidine kinase"/>
    <property type="match status" value="1"/>
</dbReference>
<dbReference type="PANTHER" id="PTHR43547:SF2">
    <property type="entry name" value="HYBRID SIGNAL TRANSDUCTION HISTIDINE KINASE C"/>
    <property type="match status" value="1"/>
</dbReference>
<keyword evidence="6" id="KW-0418">Kinase</keyword>
<keyword evidence="16" id="KW-1185">Reference proteome</keyword>
<dbReference type="CDD" id="cd00146">
    <property type="entry name" value="PKD"/>
    <property type="match status" value="1"/>
</dbReference>
<dbReference type="InterPro" id="IPR036890">
    <property type="entry name" value="HATPase_C_sf"/>
</dbReference>
<dbReference type="RefSeq" id="WP_147136583.1">
    <property type="nucleotide sequence ID" value="NZ_VOSC01000030.1"/>
</dbReference>
<dbReference type="FunFam" id="1.10.287.130:FF:000045">
    <property type="entry name" value="Two-component system sensor histidine kinase/response regulator"/>
    <property type="match status" value="1"/>
</dbReference>
<dbReference type="OrthoDB" id="358279at2"/>
<dbReference type="Pfam" id="PF00512">
    <property type="entry name" value="HisKA"/>
    <property type="match status" value="1"/>
</dbReference>
<dbReference type="SMART" id="SM00342">
    <property type="entry name" value="HTH_ARAC"/>
    <property type="match status" value="1"/>
</dbReference>
<dbReference type="PANTHER" id="PTHR43547">
    <property type="entry name" value="TWO-COMPONENT HISTIDINE KINASE"/>
    <property type="match status" value="1"/>
</dbReference>
<evidence type="ECO:0000256" key="9">
    <source>
        <dbReference type="ARBA" id="ARBA00023015"/>
    </source>
</evidence>
<comment type="caution">
    <text evidence="15">The sequence shown here is derived from an EMBL/GenBank/DDBJ whole genome shotgun (WGS) entry which is preliminary data.</text>
</comment>
<keyword evidence="5" id="KW-0547">Nucleotide-binding</keyword>
<dbReference type="InterPro" id="IPR004358">
    <property type="entry name" value="Sig_transdc_His_kin-like_C"/>
</dbReference>
<dbReference type="InterPro" id="IPR003661">
    <property type="entry name" value="HisK_dim/P_dom"/>
</dbReference>
<evidence type="ECO:0000256" key="10">
    <source>
        <dbReference type="ARBA" id="ARBA00023163"/>
    </source>
</evidence>
<dbReference type="Gene3D" id="1.10.287.130">
    <property type="match status" value="1"/>
</dbReference>
<keyword evidence="3 11" id="KW-0597">Phosphoprotein</keyword>